<sequence>MHRNWHSLIASRAATNANVASRTRVLGIPKAGTGPLRAFTTSPTSLDASLAGSPQSPNVWTPECGVALDEFLTKKPSSLMQQTHGGKAAVESLSVIRTRPTADTSRHESAKEEAAEMLREAEAKVQAIRDDESLPKRAVKKKGILGKKQLKQAVWDDAHEKLKEIAVRHGYVSGQGVVFLKQEKADGVWFSVAHSVVSGALSTTNVYGANMVVGPDHETRAWGSTSLRLSMSNVFDRDEVTELMRTLMRQHGVKLTLVKFDLHKAMGLDKGKIKSHVWLHSNLLSNDDFKKLRKEYYGEFHSKSTE</sequence>
<dbReference type="STRING" id="742152.A0A2H3J1P5"/>
<dbReference type="InterPro" id="IPR015034">
    <property type="entry name" value="Bles03"/>
</dbReference>
<reference evidence="2 3" key="1">
    <citation type="journal article" date="2012" name="Science">
        <title>The Paleozoic origin of enzymatic lignin decomposition reconstructed from 31 fungal genomes.</title>
        <authorList>
            <person name="Floudas D."/>
            <person name="Binder M."/>
            <person name="Riley R."/>
            <person name="Barry K."/>
            <person name="Blanchette R.A."/>
            <person name="Henrissat B."/>
            <person name="Martinez A.T."/>
            <person name="Otillar R."/>
            <person name="Spatafora J.W."/>
            <person name="Yadav J.S."/>
            <person name="Aerts A."/>
            <person name="Benoit I."/>
            <person name="Boyd A."/>
            <person name="Carlson A."/>
            <person name="Copeland A."/>
            <person name="Coutinho P.M."/>
            <person name="de Vries R.P."/>
            <person name="Ferreira P."/>
            <person name="Findley K."/>
            <person name="Foster B."/>
            <person name="Gaskell J."/>
            <person name="Glotzer D."/>
            <person name="Gorecki P."/>
            <person name="Heitman J."/>
            <person name="Hesse C."/>
            <person name="Hori C."/>
            <person name="Igarashi K."/>
            <person name="Jurgens J.A."/>
            <person name="Kallen N."/>
            <person name="Kersten P."/>
            <person name="Kohler A."/>
            <person name="Kuees U."/>
            <person name="Kumar T.K.A."/>
            <person name="Kuo A."/>
            <person name="LaButti K."/>
            <person name="Larrondo L.F."/>
            <person name="Lindquist E."/>
            <person name="Ling A."/>
            <person name="Lombard V."/>
            <person name="Lucas S."/>
            <person name="Lundell T."/>
            <person name="Martin R."/>
            <person name="McLaughlin D.J."/>
            <person name="Morgenstern I."/>
            <person name="Morin E."/>
            <person name="Murat C."/>
            <person name="Nagy L.G."/>
            <person name="Nolan M."/>
            <person name="Ohm R.A."/>
            <person name="Patyshakuliyeva A."/>
            <person name="Rokas A."/>
            <person name="Ruiz-Duenas F.J."/>
            <person name="Sabat G."/>
            <person name="Salamov A."/>
            <person name="Samejima M."/>
            <person name="Schmutz J."/>
            <person name="Slot J.C."/>
            <person name="St John F."/>
            <person name="Stenlid J."/>
            <person name="Sun H."/>
            <person name="Sun S."/>
            <person name="Syed K."/>
            <person name="Tsang A."/>
            <person name="Wiebenga A."/>
            <person name="Young D."/>
            <person name="Pisabarro A."/>
            <person name="Eastwood D.C."/>
            <person name="Martin F."/>
            <person name="Cullen D."/>
            <person name="Grigoriev I.V."/>
            <person name="Hibbett D.S."/>
        </authorList>
    </citation>
    <scope>NUCLEOTIDE SEQUENCE [LARGE SCALE GENOMIC DNA]</scope>
    <source>
        <strain evidence="2 3">MD-104</strain>
    </source>
</reference>
<feature type="coiled-coil region" evidence="1">
    <location>
        <begin position="104"/>
        <end position="131"/>
    </location>
</feature>
<dbReference type="InterPro" id="IPR023398">
    <property type="entry name" value="TIF_eIF4e-like"/>
</dbReference>
<dbReference type="EMBL" id="KB467854">
    <property type="protein sequence ID" value="PCH35615.1"/>
    <property type="molecule type" value="Genomic_DNA"/>
</dbReference>
<dbReference type="SUPFAM" id="SSF55418">
    <property type="entry name" value="eIF4e-like"/>
    <property type="match status" value="1"/>
</dbReference>
<evidence type="ECO:0000313" key="2">
    <source>
        <dbReference type="EMBL" id="PCH35615.1"/>
    </source>
</evidence>
<evidence type="ECO:0000256" key="1">
    <source>
        <dbReference type="SAM" id="Coils"/>
    </source>
</evidence>
<keyword evidence="3" id="KW-1185">Reference proteome</keyword>
<dbReference type="OrthoDB" id="10067381at2759"/>
<evidence type="ECO:0008006" key="4">
    <source>
        <dbReference type="Google" id="ProtNLM"/>
    </source>
</evidence>
<accession>A0A2H3J1P5</accession>
<evidence type="ECO:0000313" key="3">
    <source>
        <dbReference type="Proteomes" id="UP000218811"/>
    </source>
</evidence>
<gene>
    <name evidence="2" type="ORF">WOLCODRAFT_145875</name>
</gene>
<dbReference type="Gene3D" id="3.30.760.10">
    <property type="entry name" value="RNA Cap, Translation Initiation Factor Eif4e"/>
    <property type="match status" value="1"/>
</dbReference>
<protein>
    <recommendedName>
        <fullName evidence="4">DUF1917-domain-containing protein</fullName>
    </recommendedName>
</protein>
<dbReference type="Proteomes" id="UP000218811">
    <property type="component" value="Unassembled WGS sequence"/>
</dbReference>
<keyword evidence="1" id="KW-0175">Coiled coil</keyword>
<name>A0A2H3J1P5_WOLCO</name>
<dbReference type="Pfam" id="PF08939">
    <property type="entry name" value="Bles03"/>
    <property type="match status" value="1"/>
</dbReference>
<organism evidence="2 3">
    <name type="scientific">Wolfiporia cocos (strain MD-104)</name>
    <name type="common">Brown rot fungus</name>
    <dbReference type="NCBI Taxonomy" id="742152"/>
    <lineage>
        <taxon>Eukaryota</taxon>
        <taxon>Fungi</taxon>
        <taxon>Dikarya</taxon>
        <taxon>Basidiomycota</taxon>
        <taxon>Agaricomycotina</taxon>
        <taxon>Agaricomycetes</taxon>
        <taxon>Polyporales</taxon>
        <taxon>Phaeolaceae</taxon>
        <taxon>Wolfiporia</taxon>
    </lineage>
</organism>
<dbReference type="AlphaFoldDB" id="A0A2H3J1P5"/>
<proteinExistence type="predicted"/>